<evidence type="ECO:0000259" key="10">
    <source>
        <dbReference type="Pfam" id="PF00155"/>
    </source>
</evidence>
<proteinExistence type="predicted"/>
<reference evidence="12" key="1">
    <citation type="submission" date="2017-06" db="EMBL/GenBank/DDBJ databases">
        <authorList>
            <person name="Varghese N."/>
            <person name="Submissions S."/>
        </authorList>
    </citation>
    <scope>NUCLEOTIDE SEQUENCE [LARGE SCALE GENOMIC DNA]</scope>
    <source>
        <strain evidence="12">LNB2</strain>
    </source>
</reference>
<name>A0A239JSP7_9SPHN</name>
<evidence type="ECO:0000256" key="8">
    <source>
        <dbReference type="ARBA" id="ARBA00029996"/>
    </source>
</evidence>
<comment type="cofactor">
    <cofactor evidence="1">
        <name>pyridoxal 5'-phosphate</name>
        <dbReference type="ChEBI" id="CHEBI:597326"/>
    </cofactor>
</comment>
<dbReference type="EMBL" id="FZOS01000039">
    <property type="protein sequence ID" value="SNT08887.1"/>
    <property type="molecule type" value="Genomic_DNA"/>
</dbReference>
<dbReference type="Gene3D" id="3.90.1150.10">
    <property type="entry name" value="Aspartate Aminotransferase, domain 1"/>
    <property type="match status" value="1"/>
</dbReference>
<feature type="domain" description="Aminotransferase class I/classII large" evidence="10">
    <location>
        <begin position="180"/>
        <end position="368"/>
    </location>
</feature>
<dbReference type="InterPro" id="IPR015422">
    <property type="entry name" value="PyrdxlP-dep_Trfase_small"/>
</dbReference>
<evidence type="ECO:0000256" key="9">
    <source>
        <dbReference type="ARBA" id="ARBA00048531"/>
    </source>
</evidence>
<comment type="function">
    <text evidence="2">Decarboxylates L-threonine-O-3-phosphate to yield (R)-1-amino-2-propanol O-2-phosphate, the precursor for the linkage between the nucleotide loop and the corrin ring in cobalamin.</text>
</comment>
<evidence type="ECO:0000256" key="3">
    <source>
        <dbReference type="ARBA" id="ARBA00004953"/>
    </source>
</evidence>
<protein>
    <recommendedName>
        <fullName evidence="4">threonine-phosphate decarboxylase</fullName>
        <ecNumber evidence="4">4.1.1.81</ecNumber>
    </recommendedName>
    <alternativeName>
        <fullName evidence="8">L-threonine-O-3-phosphate decarboxylase</fullName>
    </alternativeName>
</protein>
<gene>
    <name evidence="11" type="ORF">SAMN06295912_13910</name>
</gene>
<dbReference type="AlphaFoldDB" id="A0A239JSP7"/>
<evidence type="ECO:0000256" key="4">
    <source>
        <dbReference type="ARBA" id="ARBA00012285"/>
    </source>
</evidence>
<evidence type="ECO:0000256" key="7">
    <source>
        <dbReference type="ARBA" id="ARBA00023239"/>
    </source>
</evidence>
<dbReference type="EC" id="4.1.1.81" evidence="4"/>
<dbReference type="PANTHER" id="PTHR42885:SF1">
    <property type="entry name" value="THREONINE-PHOSPHATE DECARBOXYLASE"/>
    <property type="match status" value="1"/>
</dbReference>
<keyword evidence="5" id="KW-0169">Cobalamin biosynthesis</keyword>
<evidence type="ECO:0000313" key="12">
    <source>
        <dbReference type="Proteomes" id="UP000198281"/>
    </source>
</evidence>
<organism evidence="11 12">
    <name type="scientific">Edaphosphingomonas laterariae</name>
    <dbReference type="NCBI Taxonomy" id="861865"/>
    <lineage>
        <taxon>Bacteria</taxon>
        <taxon>Pseudomonadati</taxon>
        <taxon>Pseudomonadota</taxon>
        <taxon>Alphaproteobacteria</taxon>
        <taxon>Sphingomonadales</taxon>
        <taxon>Rhizorhabdaceae</taxon>
        <taxon>Edaphosphingomonas</taxon>
    </lineage>
</organism>
<dbReference type="Proteomes" id="UP000198281">
    <property type="component" value="Unassembled WGS sequence"/>
</dbReference>
<dbReference type="Pfam" id="PF00155">
    <property type="entry name" value="Aminotran_1_2"/>
    <property type="match status" value="1"/>
</dbReference>
<dbReference type="GO" id="GO:0048472">
    <property type="term" value="F:threonine-phosphate decarboxylase activity"/>
    <property type="evidence" value="ECO:0007669"/>
    <property type="project" value="UniProtKB-EC"/>
</dbReference>
<evidence type="ECO:0000256" key="5">
    <source>
        <dbReference type="ARBA" id="ARBA00022573"/>
    </source>
</evidence>
<dbReference type="GO" id="GO:0030170">
    <property type="term" value="F:pyridoxal phosphate binding"/>
    <property type="evidence" value="ECO:0007669"/>
    <property type="project" value="InterPro"/>
</dbReference>
<comment type="catalytic activity">
    <reaction evidence="9">
        <text>O-phospho-L-threonine + H(+) = (R)-1-aminopropan-2-yl phosphate + CO2</text>
        <dbReference type="Rhea" id="RHEA:11492"/>
        <dbReference type="ChEBI" id="CHEBI:15378"/>
        <dbReference type="ChEBI" id="CHEBI:16526"/>
        <dbReference type="ChEBI" id="CHEBI:58563"/>
        <dbReference type="ChEBI" id="CHEBI:58675"/>
        <dbReference type="EC" id="4.1.1.81"/>
    </reaction>
</comment>
<dbReference type="InterPro" id="IPR004838">
    <property type="entry name" value="NHTrfase_class1_PyrdxlP-BS"/>
</dbReference>
<keyword evidence="6" id="KW-0663">Pyridoxal phosphate</keyword>
<dbReference type="UniPathway" id="UPA00148"/>
<evidence type="ECO:0000313" key="11">
    <source>
        <dbReference type="EMBL" id="SNT08887.1"/>
    </source>
</evidence>
<dbReference type="GO" id="GO:0009236">
    <property type="term" value="P:cobalamin biosynthetic process"/>
    <property type="evidence" value="ECO:0007669"/>
    <property type="project" value="UniProtKB-UniPathway"/>
</dbReference>
<keyword evidence="7" id="KW-0456">Lyase</keyword>
<keyword evidence="12" id="KW-1185">Reference proteome</keyword>
<evidence type="ECO:0000256" key="1">
    <source>
        <dbReference type="ARBA" id="ARBA00001933"/>
    </source>
</evidence>
<dbReference type="InterPro" id="IPR005860">
    <property type="entry name" value="CobD"/>
</dbReference>
<accession>A0A239JSP7</accession>
<dbReference type="Gene3D" id="3.40.640.10">
    <property type="entry name" value="Type I PLP-dependent aspartate aminotransferase-like (Major domain)"/>
    <property type="match status" value="1"/>
</dbReference>
<sequence>MAVPSAIVPANPHPPFLTIFAQHLNRRRETRFLGAAKRTTARRAMVMRSSGAGEWTFHGGRIDRARLAFADAPQPWIDLSTGINPWPWDAGRAGPIDWAALPDPSALARLKAAAAGHFGVDPAFVCALPGTEIGLRLLRLMHLPAPHRHVAPGYRTHGEALDRSRAIAADALAGEARAGGTILIANPNNPDGRLLAPAALRDAADALASAGGTLVVDEAFADAQDDTSILPHAADRPVIVLRSFGKFFGLAGLRLGFAVAHPDRLAPLRAQLGSWPLSTAAIAIGVAAYGDRPWITAMRQRLAGEAAALDALLARHGLVARGGCPLFRLVECDDAAALFTRLARHGVLSRPFDYDPRWLRLGLPGSSSVTARLDRALADG</sequence>
<evidence type="ECO:0000256" key="6">
    <source>
        <dbReference type="ARBA" id="ARBA00022898"/>
    </source>
</evidence>
<dbReference type="PROSITE" id="PS00105">
    <property type="entry name" value="AA_TRANSFER_CLASS_1"/>
    <property type="match status" value="1"/>
</dbReference>
<evidence type="ECO:0000256" key="2">
    <source>
        <dbReference type="ARBA" id="ARBA00003444"/>
    </source>
</evidence>
<dbReference type="InterPro" id="IPR015424">
    <property type="entry name" value="PyrdxlP-dep_Trfase"/>
</dbReference>
<dbReference type="InterPro" id="IPR004839">
    <property type="entry name" value="Aminotransferase_I/II_large"/>
</dbReference>
<dbReference type="InterPro" id="IPR015421">
    <property type="entry name" value="PyrdxlP-dep_Trfase_major"/>
</dbReference>
<dbReference type="PANTHER" id="PTHR42885">
    <property type="entry name" value="HISTIDINOL-PHOSPHATE AMINOTRANSFERASE-RELATED"/>
    <property type="match status" value="1"/>
</dbReference>
<comment type="pathway">
    <text evidence="3">Cofactor biosynthesis; adenosylcobalamin biosynthesis.</text>
</comment>
<dbReference type="NCBIfam" id="TIGR01140">
    <property type="entry name" value="L_thr_O3P_dcar"/>
    <property type="match status" value="1"/>
</dbReference>
<dbReference type="SUPFAM" id="SSF53383">
    <property type="entry name" value="PLP-dependent transferases"/>
    <property type="match status" value="1"/>
</dbReference>